<dbReference type="Proteomes" id="UP001162734">
    <property type="component" value="Chromosome"/>
</dbReference>
<dbReference type="InterPro" id="IPR003010">
    <property type="entry name" value="C-N_Hydrolase"/>
</dbReference>
<dbReference type="GO" id="GO:0016787">
    <property type="term" value="F:hydrolase activity"/>
    <property type="evidence" value="ECO:0007669"/>
    <property type="project" value="UniProtKB-KW"/>
</dbReference>
<dbReference type="PROSITE" id="PS50263">
    <property type="entry name" value="CN_HYDROLASE"/>
    <property type="match status" value="1"/>
</dbReference>
<dbReference type="PANTHER" id="PTHR23088:SF27">
    <property type="entry name" value="DEAMINATED GLUTATHIONE AMIDASE"/>
    <property type="match status" value="1"/>
</dbReference>
<accession>A0ABN6N6N9</accession>
<gene>
    <name evidence="4" type="ORF">AMPC_19800</name>
</gene>
<feature type="domain" description="CN hydrolase" evidence="3">
    <location>
        <begin position="5"/>
        <end position="251"/>
    </location>
</feature>
<keyword evidence="2 4" id="KW-0378">Hydrolase</keyword>
<evidence type="ECO:0000256" key="2">
    <source>
        <dbReference type="ARBA" id="ARBA00022801"/>
    </source>
</evidence>
<name>A0ABN6N6N9_9BACT</name>
<dbReference type="InterPro" id="IPR036526">
    <property type="entry name" value="C-N_Hydrolase_sf"/>
</dbReference>
<comment type="similarity">
    <text evidence="1">Belongs to the carbon-nitrogen hydrolase superfamily. NIT1/NIT2 family.</text>
</comment>
<dbReference type="Pfam" id="PF00795">
    <property type="entry name" value="CN_hydrolase"/>
    <property type="match status" value="1"/>
</dbReference>
<keyword evidence="5" id="KW-1185">Reference proteome</keyword>
<dbReference type="InterPro" id="IPR045254">
    <property type="entry name" value="Nit1/2_C-N_Hydrolase"/>
</dbReference>
<dbReference type="RefSeq" id="WP_248346153.1">
    <property type="nucleotide sequence ID" value="NZ_AP025592.1"/>
</dbReference>
<proteinExistence type="inferred from homology"/>
<evidence type="ECO:0000256" key="1">
    <source>
        <dbReference type="ARBA" id="ARBA00010613"/>
    </source>
</evidence>
<evidence type="ECO:0000313" key="4">
    <source>
        <dbReference type="EMBL" id="BDG08867.1"/>
    </source>
</evidence>
<dbReference type="Gene3D" id="3.60.110.10">
    <property type="entry name" value="Carbon-nitrogen hydrolase"/>
    <property type="match status" value="1"/>
</dbReference>
<sequence>MSSSWLAAAVQMTSGPDRRRNLDTALRLAGEAADLGARLVALPENFAFMGPEQERIAGAEPVDGPTVAALQELARRRRVFVLAGSIAERVDAPGKTANTSVLVADDGAVAAVYRKIHLFDVNIPDGARYAESETVVPGDRPVLAETALGRIGLTVCYDLRFPELYRALSAMGAEVLTVPAAFTLFTGKDHWEPLLRARAIENLAYVLAPAQVGRHSPTRVTYGNAMIVDPWGVVLARCPDGEGVCVARVSRERLLRVRAELPSLQHRRL</sequence>
<dbReference type="SUPFAM" id="SSF56317">
    <property type="entry name" value="Carbon-nitrogen hydrolase"/>
    <property type="match status" value="1"/>
</dbReference>
<dbReference type="PANTHER" id="PTHR23088">
    <property type="entry name" value="NITRILASE-RELATED"/>
    <property type="match status" value="1"/>
</dbReference>
<evidence type="ECO:0000259" key="3">
    <source>
        <dbReference type="PROSITE" id="PS50263"/>
    </source>
</evidence>
<dbReference type="PROSITE" id="PS01227">
    <property type="entry name" value="UPF0012"/>
    <property type="match status" value="1"/>
</dbReference>
<reference evidence="5" key="1">
    <citation type="journal article" date="2022" name="Int. J. Syst. Evol. Microbiol.">
        <title>Anaeromyxobacter oryzae sp. nov., Anaeromyxobacter diazotrophicus sp. nov. and Anaeromyxobacter paludicola sp. nov., isolated from paddy soils.</title>
        <authorList>
            <person name="Itoh H."/>
            <person name="Xu Z."/>
            <person name="Mise K."/>
            <person name="Masuda Y."/>
            <person name="Ushijima N."/>
            <person name="Hayakawa C."/>
            <person name="Shiratori Y."/>
            <person name="Senoo K."/>
        </authorList>
    </citation>
    <scope>NUCLEOTIDE SEQUENCE [LARGE SCALE GENOMIC DNA]</scope>
    <source>
        <strain evidence="5">Red630</strain>
    </source>
</reference>
<evidence type="ECO:0000313" key="5">
    <source>
        <dbReference type="Proteomes" id="UP001162734"/>
    </source>
</evidence>
<dbReference type="EMBL" id="AP025592">
    <property type="protein sequence ID" value="BDG08867.1"/>
    <property type="molecule type" value="Genomic_DNA"/>
</dbReference>
<protein>
    <submittedName>
        <fullName evidence="4">Hydrolase</fullName>
    </submittedName>
</protein>
<dbReference type="CDD" id="cd07572">
    <property type="entry name" value="nit"/>
    <property type="match status" value="1"/>
</dbReference>
<dbReference type="InterPro" id="IPR001110">
    <property type="entry name" value="UPF0012_CS"/>
</dbReference>
<organism evidence="4 5">
    <name type="scientific">Anaeromyxobacter paludicola</name>
    <dbReference type="NCBI Taxonomy" id="2918171"/>
    <lineage>
        <taxon>Bacteria</taxon>
        <taxon>Pseudomonadati</taxon>
        <taxon>Myxococcota</taxon>
        <taxon>Myxococcia</taxon>
        <taxon>Myxococcales</taxon>
        <taxon>Cystobacterineae</taxon>
        <taxon>Anaeromyxobacteraceae</taxon>
        <taxon>Anaeromyxobacter</taxon>
    </lineage>
</organism>